<dbReference type="SUPFAM" id="SSF51679">
    <property type="entry name" value="Bacterial luciferase-like"/>
    <property type="match status" value="1"/>
</dbReference>
<dbReference type="PANTHER" id="PTHR43244">
    <property type="match status" value="1"/>
</dbReference>
<dbReference type="RefSeq" id="WP_126336381.1">
    <property type="nucleotide sequence ID" value="NZ_AP022604.1"/>
</dbReference>
<dbReference type="Pfam" id="PF00296">
    <property type="entry name" value="Bac_luciferase"/>
    <property type="match status" value="1"/>
</dbReference>
<dbReference type="CDD" id="cd01097">
    <property type="entry name" value="Tetrahydromethanopterin_reductase"/>
    <property type="match status" value="1"/>
</dbReference>
<dbReference type="InterPro" id="IPR011251">
    <property type="entry name" value="Luciferase-like_dom"/>
</dbReference>
<keyword evidence="1 3" id="KW-0560">Oxidoreductase</keyword>
<keyword evidence="4" id="KW-1185">Reference proteome</keyword>
<accession>A0A3S4RLB9</accession>
<evidence type="ECO:0000313" key="4">
    <source>
        <dbReference type="Proteomes" id="UP000282551"/>
    </source>
</evidence>
<name>A0A3S4RLB9_MYCCI</name>
<dbReference type="GO" id="GO:0016705">
    <property type="term" value="F:oxidoreductase activity, acting on paired donors, with incorporation or reduction of molecular oxygen"/>
    <property type="evidence" value="ECO:0007669"/>
    <property type="project" value="InterPro"/>
</dbReference>
<sequence length="271" mass="28790">MVAIGIVFPPHQPPERLRDLALAAEAADLEELWLWEDCFYHSGLGSAAAVLAWTNHIKVGISLMPVPLRNVALCAMEIATLARLFPGRFHPGIGHGILDWMGQAGARAKSPVTLLREYSSALRSLLDGQTVTTTGDYVQLRDVRLAYPPEHVPPLLIGATKPKTLAIAGEFGDGVLLGGGAETPDDVRESLRVAMAARQAAGIDAPFDVMTPVMVPVGASADDIEDRVRNFVAAGVTRVTICGTDADGTPDGSDQVLRLVDAVAAVRPRFT</sequence>
<feature type="domain" description="Luciferase-like" evidence="2">
    <location>
        <begin position="11"/>
        <end position="235"/>
    </location>
</feature>
<dbReference type="Gene3D" id="3.20.20.30">
    <property type="entry name" value="Luciferase-like domain"/>
    <property type="match status" value="1"/>
</dbReference>
<dbReference type="PANTHER" id="PTHR43244:SF1">
    <property type="entry name" value="5,10-METHYLENETETRAHYDROMETHANOPTERIN REDUCTASE"/>
    <property type="match status" value="1"/>
</dbReference>
<dbReference type="InterPro" id="IPR050564">
    <property type="entry name" value="F420-G6PD/mer"/>
</dbReference>
<dbReference type="EMBL" id="LR134355">
    <property type="protein sequence ID" value="VEG50772.1"/>
    <property type="molecule type" value="Genomic_DNA"/>
</dbReference>
<evidence type="ECO:0000313" key="3">
    <source>
        <dbReference type="EMBL" id="VEG50772.1"/>
    </source>
</evidence>
<evidence type="ECO:0000256" key="1">
    <source>
        <dbReference type="ARBA" id="ARBA00023002"/>
    </source>
</evidence>
<proteinExistence type="predicted"/>
<protein>
    <submittedName>
        <fullName evidence="3">Flavin-dependent oxidoreductase, F420-dependent methylene-tetrahydromethanopterin reductase</fullName>
        <ecNumber evidence="3">1.1.98.2</ecNumber>
    </submittedName>
</protein>
<dbReference type="Proteomes" id="UP000282551">
    <property type="component" value="Chromosome"/>
</dbReference>
<reference evidence="3 4" key="1">
    <citation type="submission" date="2018-12" db="EMBL/GenBank/DDBJ databases">
        <authorList>
            <consortium name="Pathogen Informatics"/>
        </authorList>
    </citation>
    <scope>NUCLEOTIDE SEQUENCE [LARGE SCALE GENOMIC DNA]</scope>
    <source>
        <strain evidence="3 4">NCTC10485</strain>
    </source>
</reference>
<evidence type="ECO:0000259" key="2">
    <source>
        <dbReference type="Pfam" id="PF00296"/>
    </source>
</evidence>
<organism evidence="3 4">
    <name type="scientific">Mycolicibacterium chitae</name>
    <name type="common">Mycobacterium chitae</name>
    <dbReference type="NCBI Taxonomy" id="1792"/>
    <lineage>
        <taxon>Bacteria</taxon>
        <taxon>Bacillati</taxon>
        <taxon>Actinomycetota</taxon>
        <taxon>Actinomycetes</taxon>
        <taxon>Mycobacteriales</taxon>
        <taxon>Mycobacteriaceae</taxon>
        <taxon>Mycolicibacterium</taxon>
    </lineage>
</organism>
<dbReference type="GO" id="GO:0052749">
    <property type="term" value="F:glucose-6-phosphate dehydrogenase (coenzyme F420) activity"/>
    <property type="evidence" value="ECO:0007669"/>
    <property type="project" value="UniProtKB-EC"/>
</dbReference>
<dbReference type="AlphaFoldDB" id="A0A3S4RLB9"/>
<dbReference type="OrthoDB" id="675245at2"/>
<dbReference type="EC" id="1.1.98.2" evidence="3"/>
<dbReference type="InterPro" id="IPR036661">
    <property type="entry name" value="Luciferase-like_sf"/>
</dbReference>
<gene>
    <name evidence="3" type="primary">fgd1_5</name>
    <name evidence="3" type="ORF">NCTC10485_05092</name>
</gene>